<sequence>MDNASSRVPAAVREMISGIVTAVRDGDDARIKALLERLSKVADLAALFLLRSCLNEDLRGRED</sequence>
<dbReference type="EMBL" id="CP108195">
    <property type="protein sequence ID" value="WTS09882.1"/>
    <property type="molecule type" value="Genomic_DNA"/>
</dbReference>
<reference evidence="1" key="1">
    <citation type="submission" date="2022-10" db="EMBL/GenBank/DDBJ databases">
        <title>The complete genomes of actinobacterial strains from the NBC collection.</title>
        <authorList>
            <person name="Joergensen T.S."/>
            <person name="Alvarez Arevalo M."/>
            <person name="Sterndorff E.B."/>
            <person name="Faurdal D."/>
            <person name="Vuksanovic O."/>
            <person name="Mourched A.-S."/>
            <person name="Charusanti P."/>
            <person name="Shaw S."/>
            <person name="Blin K."/>
            <person name="Weber T."/>
        </authorList>
    </citation>
    <scope>NUCLEOTIDE SEQUENCE</scope>
    <source>
        <strain evidence="1">NBC_00119</strain>
    </source>
</reference>
<gene>
    <name evidence="1" type="ORF">OHU69_01305</name>
</gene>
<accession>A0AAU1TW06</accession>
<dbReference type="AlphaFoldDB" id="A0AAU1TW06"/>
<protein>
    <submittedName>
        <fullName evidence="1">Uncharacterized protein</fullName>
    </submittedName>
</protein>
<organism evidence="1">
    <name type="scientific">Streptomyces sp. NBC_00119</name>
    <dbReference type="NCBI Taxonomy" id="2975659"/>
    <lineage>
        <taxon>Bacteria</taxon>
        <taxon>Bacillati</taxon>
        <taxon>Actinomycetota</taxon>
        <taxon>Actinomycetes</taxon>
        <taxon>Kitasatosporales</taxon>
        <taxon>Streptomycetaceae</taxon>
        <taxon>Streptomyces</taxon>
    </lineage>
</organism>
<name>A0AAU1TW06_9ACTN</name>
<evidence type="ECO:0000313" key="1">
    <source>
        <dbReference type="EMBL" id="WTS09882.1"/>
    </source>
</evidence>
<proteinExistence type="predicted"/>